<dbReference type="AlphaFoldDB" id="A0A3S4H2B0"/>
<sequence length="56" mass="6275">MDIVGGQNLRQMWDDLAGVYGDKTALISNPVRESFGSLAMPPSMKRLTARRTFFMP</sequence>
<dbReference type="GO" id="GO:0016874">
    <property type="term" value="F:ligase activity"/>
    <property type="evidence" value="ECO:0007669"/>
    <property type="project" value="UniProtKB-KW"/>
</dbReference>
<organism evidence="1 2">
    <name type="scientific">Salmonella enterica subsp. enterica serovar Sanjuan</name>
    <dbReference type="NCBI Taxonomy" id="1160765"/>
    <lineage>
        <taxon>Bacteria</taxon>
        <taxon>Pseudomonadati</taxon>
        <taxon>Pseudomonadota</taxon>
        <taxon>Gammaproteobacteria</taxon>
        <taxon>Enterobacterales</taxon>
        <taxon>Enterobacteriaceae</taxon>
        <taxon>Salmonella</taxon>
    </lineage>
</organism>
<keyword evidence="1" id="KW-0436">Ligase</keyword>
<protein>
    <submittedName>
        <fullName evidence="1">Crotonobetaine/carnitine-CoA ligase</fullName>
    </submittedName>
</protein>
<reference evidence="1 2" key="1">
    <citation type="submission" date="2018-12" db="EMBL/GenBank/DDBJ databases">
        <authorList>
            <consortium name="Pathogen Informatics"/>
        </authorList>
    </citation>
    <scope>NUCLEOTIDE SEQUENCE [LARGE SCALE GENOMIC DNA]</scope>
    <source>
        <strain evidence="1 2">NCTC7406</strain>
    </source>
</reference>
<name>A0A3S4H2B0_SALET</name>
<dbReference type="EMBL" id="LR134142">
    <property type="protein sequence ID" value="VEA09126.1"/>
    <property type="molecule type" value="Genomic_DNA"/>
</dbReference>
<accession>A0A3S4H2B0</accession>
<evidence type="ECO:0000313" key="2">
    <source>
        <dbReference type="Proteomes" id="UP000276345"/>
    </source>
</evidence>
<gene>
    <name evidence="1" type="primary">caiC_1</name>
    <name evidence="1" type="ORF">NCTC7406_04356</name>
</gene>
<evidence type="ECO:0000313" key="1">
    <source>
        <dbReference type="EMBL" id="VEA09126.1"/>
    </source>
</evidence>
<dbReference type="Proteomes" id="UP000276345">
    <property type="component" value="Chromosome"/>
</dbReference>
<proteinExistence type="predicted"/>